<protein>
    <submittedName>
        <fullName evidence="1">Uncharacterized protein</fullName>
    </submittedName>
</protein>
<proteinExistence type="predicted"/>
<keyword evidence="2" id="KW-1185">Reference proteome</keyword>
<dbReference type="RefSeq" id="WP_074201954.1">
    <property type="nucleotide sequence ID" value="NZ_FSRE01000005.1"/>
</dbReference>
<reference evidence="1 2" key="1">
    <citation type="submission" date="2016-11" db="EMBL/GenBank/DDBJ databases">
        <authorList>
            <person name="Jaros S."/>
            <person name="Januszkiewicz K."/>
            <person name="Wedrychowicz H."/>
        </authorList>
    </citation>
    <scope>NUCLEOTIDE SEQUENCE [LARGE SCALE GENOMIC DNA]</scope>
    <source>
        <strain evidence="1 2">DSM 17737</strain>
    </source>
</reference>
<gene>
    <name evidence="1" type="ORF">SAMN05443662_1680</name>
</gene>
<dbReference type="Proteomes" id="UP000198461">
    <property type="component" value="Unassembled WGS sequence"/>
</dbReference>
<accession>A0A1N6HGL8</accession>
<dbReference type="AlphaFoldDB" id="A0A1N6HGL8"/>
<organism evidence="1 2">
    <name type="scientific">Sulfurivirga caldicuralii</name>
    <dbReference type="NCBI Taxonomy" id="364032"/>
    <lineage>
        <taxon>Bacteria</taxon>
        <taxon>Pseudomonadati</taxon>
        <taxon>Pseudomonadota</taxon>
        <taxon>Gammaproteobacteria</taxon>
        <taxon>Thiotrichales</taxon>
        <taxon>Piscirickettsiaceae</taxon>
        <taxon>Sulfurivirga</taxon>
    </lineage>
</organism>
<evidence type="ECO:0000313" key="2">
    <source>
        <dbReference type="Proteomes" id="UP000198461"/>
    </source>
</evidence>
<evidence type="ECO:0000313" key="1">
    <source>
        <dbReference type="EMBL" id="SIO18920.1"/>
    </source>
</evidence>
<name>A0A1N6HGL8_9GAMM</name>
<sequence length="227" mass="23918">MIDVEGVLARLQAQGFDETIVQTYILENQNNPTVLMQGAAQAGLSKDEIMTLAAHYGVTMNVTPSDLLAYLSVFNISQNDVKTFLMDHISSPQVAYSLAAQFGFSAADVGALASYMGLDYSNTDAQTVLANLEQIGIPESEVYNYLQAYSSTPDVIYLQAASLGLTQVQVNNLAEALGVNLEAGTTVQLAGVPSGDSGEHLEAETTTTVQLAGVASSDSGDSGDMMM</sequence>
<dbReference type="EMBL" id="FSRE01000005">
    <property type="protein sequence ID" value="SIO18920.1"/>
    <property type="molecule type" value="Genomic_DNA"/>
</dbReference>